<sequence length="284" mass="31824">MKKKIPDGECRPKNTPNGRPKPAAPPPTKAEWKVLFDAVVASGLRPAVLSTHPDYSDMFLPAIRACNGSDLRLIYDCTAKNLDYEGLMQLCEQIFDSLVITEQACESIESRTRSQAVSANWYAYRTGRVTASKLYDVCHTRLESPSVGLLKSICMPHADKPSTPPMKYGREKEAEALLQYKSLSEKQHEDVNFKEAGLFVPTEHVYLGATPDLLVECSCCGAGVVEVKCPWKVKYGQLSDLLSDKNGCVTEVHGEVELKKTHRYYYQVQLQMFVCKKNYADFVL</sequence>
<dbReference type="OrthoDB" id="6155932at2759"/>
<dbReference type="Gene3D" id="3.90.320.10">
    <property type="match status" value="1"/>
</dbReference>
<accession>A0A9J6FCR1</accession>
<gene>
    <name evidence="3" type="ORF">HPB48_006670</name>
</gene>
<protein>
    <recommendedName>
        <fullName evidence="2">YqaJ viral recombinase domain-containing protein</fullName>
    </recommendedName>
</protein>
<feature type="compositionally biased region" description="Basic and acidic residues" evidence="1">
    <location>
        <begin position="1"/>
        <end position="12"/>
    </location>
</feature>
<dbReference type="OMA" id="ENANWHA"/>
<feature type="region of interest" description="Disordered" evidence="1">
    <location>
        <begin position="1"/>
        <end position="28"/>
    </location>
</feature>
<name>A0A9J6FCR1_HAELO</name>
<dbReference type="Proteomes" id="UP000821853">
    <property type="component" value="Chromosome 1"/>
</dbReference>
<comment type="caution">
    <text evidence="3">The sequence shown here is derived from an EMBL/GenBank/DDBJ whole genome shotgun (WGS) entry which is preliminary data.</text>
</comment>
<organism evidence="3 4">
    <name type="scientific">Haemaphysalis longicornis</name>
    <name type="common">Bush tick</name>
    <dbReference type="NCBI Taxonomy" id="44386"/>
    <lineage>
        <taxon>Eukaryota</taxon>
        <taxon>Metazoa</taxon>
        <taxon>Ecdysozoa</taxon>
        <taxon>Arthropoda</taxon>
        <taxon>Chelicerata</taxon>
        <taxon>Arachnida</taxon>
        <taxon>Acari</taxon>
        <taxon>Parasitiformes</taxon>
        <taxon>Ixodida</taxon>
        <taxon>Ixodoidea</taxon>
        <taxon>Ixodidae</taxon>
        <taxon>Haemaphysalinae</taxon>
        <taxon>Haemaphysalis</taxon>
    </lineage>
</organism>
<evidence type="ECO:0000313" key="3">
    <source>
        <dbReference type="EMBL" id="KAH9360073.1"/>
    </source>
</evidence>
<dbReference type="InterPro" id="IPR019080">
    <property type="entry name" value="YqaJ_viral_recombinase"/>
</dbReference>
<dbReference type="AlphaFoldDB" id="A0A9J6FCR1"/>
<dbReference type="PANTHER" id="PTHR47526:SF3">
    <property type="entry name" value="PHD-TYPE DOMAIN-CONTAINING PROTEIN"/>
    <property type="match status" value="1"/>
</dbReference>
<dbReference type="VEuPathDB" id="VectorBase:HLOH_041158"/>
<dbReference type="PANTHER" id="PTHR47526">
    <property type="entry name" value="ATP-DEPENDENT DNA HELICASE"/>
    <property type="match status" value="1"/>
</dbReference>
<keyword evidence="4" id="KW-1185">Reference proteome</keyword>
<evidence type="ECO:0000259" key="2">
    <source>
        <dbReference type="Pfam" id="PF09588"/>
    </source>
</evidence>
<dbReference type="Pfam" id="PF09588">
    <property type="entry name" value="YqaJ"/>
    <property type="match status" value="1"/>
</dbReference>
<dbReference type="SUPFAM" id="SSF52980">
    <property type="entry name" value="Restriction endonuclease-like"/>
    <property type="match status" value="1"/>
</dbReference>
<dbReference type="InterPro" id="IPR011335">
    <property type="entry name" value="Restrct_endonuc-II-like"/>
</dbReference>
<dbReference type="InterPro" id="IPR011604">
    <property type="entry name" value="PDDEXK-like_dom_sf"/>
</dbReference>
<reference evidence="3 4" key="1">
    <citation type="journal article" date="2020" name="Cell">
        <title>Large-Scale Comparative Analyses of Tick Genomes Elucidate Their Genetic Diversity and Vector Capacities.</title>
        <authorList>
            <consortium name="Tick Genome and Microbiome Consortium (TIGMIC)"/>
            <person name="Jia N."/>
            <person name="Wang J."/>
            <person name="Shi W."/>
            <person name="Du L."/>
            <person name="Sun Y."/>
            <person name="Zhan W."/>
            <person name="Jiang J.F."/>
            <person name="Wang Q."/>
            <person name="Zhang B."/>
            <person name="Ji P."/>
            <person name="Bell-Sakyi L."/>
            <person name="Cui X.M."/>
            <person name="Yuan T.T."/>
            <person name="Jiang B.G."/>
            <person name="Yang W.F."/>
            <person name="Lam T.T."/>
            <person name="Chang Q.C."/>
            <person name="Ding S.J."/>
            <person name="Wang X.J."/>
            <person name="Zhu J.G."/>
            <person name="Ruan X.D."/>
            <person name="Zhao L."/>
            <person name="Wei J.T."/>
            <person name="Ye R.Z."/>
            <person name="Que T.C."/>
            <person name="Du C.H."/>
            <person name="Zhou Y.H."/>
            <person name="Cheng J.X."/>
            <person name="Dai P.F."/>
            <person name="Guo W.B."/>
            <person name="Han X.H."/>
            <person name="Huang E.J."/>
            <person name="Li L.F."/>
            <person name="Wei W."/>
            <person name="Gao Y.C."/>
            <person name="Liu J.Z."/>
            <person name="Shao H.Z."/>
            <person name="Wang X."/>
            <person name="Wang C.C."/>
            <person name="Yang T.C."/>
            <person name="Huo Q.B."/>
            <person name="Li W."/>
            <person name="Chen H.Y."/>
            <person name="Chen S.E."/>
            <person name="Zhou L.G."/>
            <person name="Ni X.B."/>
            <person name="Tian J.H."/>
            <person name="Sheng Y."/>
            <person name="Liu T."/>
            <person name="Pan Y.S."/>
            <person name="Xia L.Y."/>
            <person name="Li J."/>
            <person name="Zhao F."/>
            <person name="Cao W.C."/>
        </authorList>
    </citation>
    <scope>NUCLEOTIDE SEQUENCE [LARGE SCALE GENOMIC DNA]</scope>
    <source>
        <strain evidence="3">HaeL-2018</strain>
    </source>
</reference>
<dbReference type="CDD" id="cd22343">
    <property type="entry name" value="PDDEXK_lambda_exonuclease-like"/>
    <property type="match status" value="1"/>
</dbReference>
<dbReference type="EMBL" id="JABSTR010000001">
    <property type="protein sequence ID" value="KAH9360073.1"/>
    <property type="molecule type" value="Genomic_DNA"/>
</dbReference>
<evidence type="ECO:0000313" key="4">
    <source>
        <dbReference type="Proteomes" id="UP000821853"/>
    </source>
</evidence>
<feature type="domain" description="YqaJ viral recombinase" evidence="2">
    <location>
        <begin position="121"/>
        <end position="276"/>
    </location>
</feature>
<evidence type="ECO:0000256" key="1">
    <source>
        <dbReference type="SAM" id="MobiDB-lite"/>
    </source>
</evidence>
<dbReference type="GO" id="GO:0006281">
    <property type="term" value="P:DNA repair"/>
    <property type="evidence" value="ECO:0007669"/>
    <property type="project" value="UniProtKB-ARBA"/>
</dbReference>
<proteinExistence type="predicted"/>